<dbReference type="PANTHER" id="PTHR33287:SF8">
    <property type="entry name" value="TRANSMEMBRANE PROTEIN 188"/>
    <property type="match status" value="1"/>
</dbReference>
<keyword evidence="1" id="KW-1133">Transmembrane helix</keyword>
<dbReference type="Proteomes" id="UP000824120">
    <property type="component" value="Chromosome 8"/>
</dbReference>
<proteinExistence type="predicted"/>
<accession>A0A9J5XUG9</accession>
<dbReference type="EMBL" id="JACXVP010000008">
    <property type="protein sequence ID" value="KAG5591833.1"/>
    <property type="molecule type" value="Genomic_DNA"/>
</dbReference>
<dbReference type="PANTHER" id="PTHR33287">
    <property type="entry name" value="OS03G0453550 PROTEIN"/>
    <property type="match status" value="1"/>
</dbReference>
<comment type="caution">
    <text evidence="2">The sequence shown here is derived from an EMBL/GenBank/DDBJ whole genome shotgun (WGS) entry which is preliminary data.</text>
</comment>
<evidence type="ECO:0000313" key="2">
    <source>
        <dbReference type="EMBL" id="KAG5591833.1"/>
    </source>
</evidence>
<feature type="transmembrane region" description="Helical" evidence="1">
    <location>
        <begin position="46"/>
        <end position="63"/>
    </location>
</feature>
<dbReference type="OrthoDB" id="1250556at2759"/>
<feature type="transmembrane region" description="Helical" evidence="1">
    <location>
        <begin position="75"/>
        <end position="94"/>
    </location>
</feature>
<organism evidence="2 3">
    <name type="scientific">Solanum commersonii</name>
    <name type="common">Commerson's wild potato</name>
    <name type="synonym">Commerson's nightshade</name>
    <dbReference type="NCBI Taxonomy" id="4109"/>
    <lineage>
        <taxon>Eukaryota</taxon>
        <taxon>Viridiplantae</taxon>
        <taxon>Streptophyta</taxon>
        <taxon>Embryophyta</taxon>
        <taxon>Tracheophyta</taxon>
        <taxon>Spermatophyta</taxon>
        <taxon>Magnoliopsida</taxon>
        <taxon>eudicotyledons</taxon>
        <taxon>Gunneridae</taxon>
        <taxon>Pentapetalae</taxon>
        <taxon>asterids</taxon>
        <taxon>lamiids</taxon>
        <taxon>Solanales</taxon>
        <taxon>Solanaceae</taxon>
        <taxon>Solanoideae</taxon>
        <taxon>Solaneae</taxon>
        <taxon>Solanum</taxon>
    </lineage>
</organism>
<keyword evidence="3" id="KW-1185">Reference proteome</keyword>
<name>A0A9J5XUG9_SOLCO</name>
<reference evidence="2 3" key="1">
    <citation type="submission" date="2020-09" db="EMBL/GenBank/DDBJ databases">
        <title>De no assembly of potato wild relative species, Solanum commersonii.</title>
        <authorList>
            <person name="Cho K."/>
        </authorList>
    </citation>
    <scope>NUCLEOTIDE SEQUENCE [LARGE SCALE GENOMIC DNA]</scope>
    <source>
        <strain evidence="2">LZ3.2</strain>
        <tissue evidence="2">Leaf</tissue>
    </source>
</reference>
<gene>
    <name evidence="2" type="ORF">H5410_042347</name>
</gene>
<keyword evidence="1" id="KW-0812">Transmembrane</keyword>
<keyword evidence="1" id="KW-0472">Membrane</keyword>
<dbReference type="AlphaFoldDB" id="A0A9J5XUG9"/>
<evidence type="ECO:0000256" key="1">
    <source>
        <dbReference type="SAM" id="Phobius"/>
    </source>
</evidence>
<protein>
    <submittedName>
        <fullName evidence="2">Uncharacterized protein</fullName>
    </submittedName>
</protein>
<sequence length="246" mass="28035">MSKSIQISGMWSKLSHTLENHKNTCKELAIINHRLVKQIQYYETKATHLAMFYVIFLLIIFLSNSKPSPVQCKNWWKPFSLSILIALTFGANFISTVLKSIHIKNALDMNWIDQGLSIQKMANLERTAKIEAEFMDHQRRCNHVVKVEPHSTGSDTDTSDQKENYVQLHHVKSRVDYSYTDTDAESSVSTIEDLPRTYSTLQKQNVDSITVFQQYAKAGTTVSFLLAYTVLVLYGCRSSVCDDGNV</sequence>
<evidence type="ECO:0000313" key="3">
    <source>
        <dbReference type="Proteomes" id="UP000824120"/>
    </source>
</evidence>